<dbReference type="Gene3D" id="1.10.10.10">
    <property type="entry name" value="Winged helix-like DNA-binding domain superfamily/Winged helix DNA-binding domain"/>
    <property type="match status" value="1"/>
</dbReference>
<dbReference type="EMBL" id="JAGQDD010000025">
    <property type="protein sequence ID" value="MBQ0933264.1"/>
    <property type="molecule type" value="Genomic_DNA"/>
</dbReference>
<dbReference type="Pfam" id="PF12802">
    <property type="entry name" value="MarR_2"/>
    <property type="match status" value="1"/>
</dbReference>
<dbReference type="PANTHER" id="PTHR33164:SF43">
    <property type="entry name" value="HTH-TYPE TRANSCRIPTIONAL REPRESSOR YETL"/>
    <property type="match status" value="1"/>
</dbReference>
<dbReference type="InterPro" id="IPR000835">
    <property type="entry name" value="HTH_MarR-typ"/>
</dbReference>
<evidence type="ECO:0000313" key="3">
    <source>
        <dbReference type="Proteomes" id="UP000676246"/>
    </source>
</evidence>
<dbReference type="SMART" id="SM00347">
    <property type="entry name" value="HTH_MARR"/>
    <property type="match status" value="1"/>
</dbReference>
<proteinExistence type="predicted"/>
<dbReference type="AlphaFoldDB" id="A0A940YB33"/>
<keyword evidence="3" id="KW-1185">Reference proteome</keyword>
<protein>
    <submittedName>
        <fullName evidence="2">Winged helix-turn-helix transcriptional regulator</fullName>
    </submittedName>
</protein>
<dbReference type="InterPro" id="IPR036388">
    <property type="entry name" value="WH-like_DNA-bd_sf"/>
</dbReference>
<gene>
    <name evidence="2" type="ORF">KAK03_22555</name>
</gene>
<dbReference type="PROSITE" id="PS50995">
    <property type="entry name" value="HTH_MARR_2"/>
    <property type="match status" value="1"/>
</dbReference>
<name>A0A940YB33_9BURK</name>
<sequence>MAGRPAPVPVDSQAAARVLRRFRAVFNAVKRHFQQVERQAGIGGAQLWALSVVQAQPGIGISGLARAMDIHQTTASNLVKGLIAQQLMATDRDPEDGRAVRLRLLPAGGAVLARAPGPFSGVLPEALSGLEAQTLARLDHDLGLLLARLEPARNAGAIPLAELVSPAGAPAAPRRGRRTKAG</sequence>
<dbReference type="Proteomes" id="UP000676246">
    <property type="component" value="Unassembled WGS sequence"/>
</dbReference>
<dbReference type="GO" id="GO:0003700">
    <property type="term" value="F:DNA-binding transcription factor activity"/>
    <property type="evidence" value="ECO:0007669"/>
    <property type="project" value="InterPro"/>
</dbReference>
<dbReference type="PANTHER" id="PTHR33164">
    <property type="entry name" value="TRANSCRIPTIONAL REGULATOR, MARR FAMILY"/>
    <property type="match status" value="1"/>
</dbReference>
<dbReference type="InterPro" id="IPR039422">
    <property type="entry name" value="MarR/SlyA-like"/>
</dbReference>
<dbReference type="GO" id="GO:0006950">
    <property type="term" value="P:response to stress"/>
    <property type="evidence" value="ECO:0007669"/>
    <property type="project" value="TreeGrafter"/>
</dbReference>
<organism evidence="2 3">
    <name type="scientific">Ideonella alba</name>
    <dbReference type="NCBI Taxonomy" id="2824118"/>
    <lineage>
        <taxon>Bacteria</taxon>
        <taxon>Pseudomonadati</taxon>
        <taxon>Pseudomonadota</taxon>
        <taxon>Betaproteobacteria</taxon>
        <taxon>Burkholderiales</taxon>
        <taxon>Sphaerotilaceae</taxon>
        <taxon>Ideonella</taxon>
    </lineage>
</organism>
<dbReference type="RefSeq" id="WP_210856931.1">
    <property type="nucleotide sequence ID" value="NZ_JAGQDD010000025.1"/>
</dbReference>
<feature type="domain" description="HTH marR-type" evidence="1">
    <location>
        <begin position="15"/>
        <end position="147"/>
    </location>
</feature>
<reference evidence="2 3" key="1">
    <citation type="submission" date="2021-04" db="EMBL/GenBank/DDBJ databases">
        <title>The genome sequence of Ideonella sp. 3Y2.</title>
        <authorList>
            <person name="Liu Y."/>
        </authorList>
    </citation>
    <scope>NUCLEOTIDE SEQUENCE [LARGE SCALE GENOMIC DNA]</scope>
    <source>
        <strain evidence="2 3">3Y2</strain>
    </source>
</reference>
<comment type="caution">
    <text evidence="2">The sequence shown here is derived from an EMBL/GenBank/DDBJ whole genome shotgun (WGS) entry which is preliminary data.</text>
</comment>
<accession>A0A940YB33</accession>
<evidence type="ECO:0000259" key="1">
    <source>
        <dbReference type="PROSITE" id="PS50995"/>
    </source>
</evidence>
<evidence type="ECO:0000313" key="2">
    <source>
        <dbReference type="EMBL" id="MBQ0933264.1"/>
    </source>
</evidence>
<dbReference type="SUPFAM" id="SSF46785">
    <property type="entry name" value="Winged helix' DNA-binding domain"/>
    <property type="match status" value="1"/>
</dbReference>
<dbReference type="InterPro" id="IPR036390">
    <property type="entry name" value="WH_DNA-bd_sf"/>
</dbReference>